<dbReference type="Proteomes" id="UP001057402">
    <property type="component" value="Chromosome 10"/>
</dbReference>
<evidence type="ECO:0000313" key="1">
    <source>
        <dbReference type="EMBL" id="KAI4321184.1"/>
    </source>
</evidence>
<reference evidence="2" key="1">
    <citation type="journal article" date="2023" name="Front. Plant Sci.">
        <title>Chromosomal-level genome assembly of Melastoma candidum provides insights into trichome evolution.</title>
        <authorList>
            <person name="Zhong Y."/>
            <person name="Wu W."/>
            <person name="Sun C."/>
            <person name="Zou P."/>
            <person name="Liu Y."/>
            <person name="Dai S."/>
            <person name="Zhou R."/>
        </authorList>
    </citation>
    <scope>NUCLEOTIDE SEQUENCE [LARGE SCALE GENOMIC DNA]</scope>
</reference>
<protein>
    <submittedName>
        <fullName evidence="1">Uncharacterized protein</fullName>
    </submittedName>
</protein>
<keyword evidence="2" id="KW-1185">Reference proteome</keyword>
<evidence type="ECO:0000313" key="2">
    <source>
        <dbReference type="Proteomes" id="UP001057402"/>
    </source>
</evidence>
<gene>
    <name evidence="1" type="ORF">MLD38_034598</name>
</gene>
<name>A0ACB9MCQ2_9MYRT</name>
<accession>A0ACB9MCQ2</accession>
<comment type="caution">
    <text evidence="1">The sequence shown here is derived from an EMBL/GenBank/DDBJ whole genome shotgun (WGS) entry which is preliminary data.</text>
</comment>
<organism evidence="1 2">
    <name type="scientific">Melastoma candidum</name>
    <dbReference type="NCBI Taxonomy" id="119954"/>
    <lineage>
        <taxon>Eukaryota</taxon>
        <taxon>Viridiplantae</taxon>
        <taxon>Streptophyta</taxon>
        <taxon>Embryophyta</taxon>
        <taxon>Tracheophyta</taxon>
        <taxon>Spermatophyta</taxon>
        <taxon>Magnoliopsida</taxon>
        <taxon>eudicotyledons</taxon>
        <taxon>Gunneridae</taxon>
        <taxon>Pentapetalae</taxon>
        <taxon>rosids</taxon>
        <taxon>malvids</taxon>
        <taxon>Myrtales</taxon>
        <taxon>Melastomataceae</taxon>
        <taxon>Melastomatoideae</taxon>
        <taxon>Melastomateae</taxon>
        <taxon>Melastoma</taxon>
    </lineage>
</organism>
<sequence length="150" mass="16590">MSGDCYFWSETWAIQLIVDDVHHLLGHSRGSAGRLPSKWSLHRGVGTKESDANTFGAVESLSSKERRRDGEVQNIMEGIKGNADDPASYFFPLTFDSNNFGGFHELGRPPFEDSVGAFSFLVQGSRNYPPKRDCRSSSNNLSCPDGLVCR</sequence>
<dbReference type="EMBL" id="CM042889">
    <property type="protein sequence ID" value="KAI4321184.1"/>
    <property type="molecule type" value="Genomic_DNA"/>
</dbReference>
<proteinExistence type="predicted"/>